<reference evidence="9" key="1">
    <citation type="submission" date="2025-08" db="UniProtKB">
        <authorList>
            <consortium name="RefSeq"/>
        </authorList>
    </citation>
    <scope>IDENTIFICATION</scope>
    <source>
        <tissue evidence="9">Whole Larva</tissue>
    </source>
</reference>
<dbReference type="Pfam" id="PF01428">
    <property type="entry name" value="zf-AN1"/>
    <property type="match status" value="1"/>
</dbReference>
<dbReference type="InterPro" id="IPR035896">
    <property type="entry name" value="AN1-like_Znf"/>
</dbReference>
<dbReference type="PROSITE" id="PS50053">
    <property type="entry name" value="UBIQUITIN_2"/>
    <property type="match status" value="1"/>
</dbReference>
<evidence type="ECO:0000259" key="6">
    <source>
        <dbReference type="PROSITE" id="PS50053"/>
    </source>
</evidence>
<protein>
    <submittedName>
        <fullName evidence="9">Uncharacterized protein LOC108567049 isoform X1</fullName>
    </submittedName>
</protein>
<dbReference type="InterPro" id="IPR019956">
    <property type="entry name" value="Ubiquitin_dom"/>
</dbReference>
<feature type="domain" description="Ubiquitin-like" evidence="6">
    <location>
        <begin position="15"/>
        <end position="90"/>
    </location>
</feature>
<evidence type="ECO:0000256" key="5">
    <source>
        <dbReference type="SAM" id="MobiDB-lite"/>
    </source>
</evidence>
<dbReference type="GeneID" id="108567049"/>
<dbReference type="SMART" id="SM00213">
    <property type="entry name" value="UBQ"/>
    <property type="match status" value="1"/>
</dbReference>
<dbReference type="InterPro" id="IPR029071">
    <property type="entry name" value="Ubiquitin-like_domsf"/>
</dbReference>
<evidence type="ECO:0000256" key="1">
    <source>
        <dbReference type="ARBA" id="ARBA00022723"/>
    </source>
</evidence>
<keyword evidence="2 4" id="KW-0863">Zinc-finger</keyword>
<keyword evidence="8" id="KW-1185">Reference proteome</keyword>
<dbReference type="RefSeq" id="XP_017782734.1">
    <property type="nucleotide sequence ID" value="XM_017927245.1"/>
</dbReference>
<organism evidence="8 9">
    <name type="scientific">Nicrophorus vespilloides</name>
    <name type="common">Boreal carrion beetle</name>
    <dbReference type="NCBI Taxonomy" id="110193"/>
    <lineage>
        <taxon>Eukaryota</taxon>
        <taxon>Metazoa</taxon>
        <taxon>Ecdysozoa</taxon>
        <taxon>Arthropoda</taxon>
        <taxon>Hexapoda</taxon>
        <taxon>Insecta</taxon>
        <taxon>Pterygota</taxon>
        <taxon>Neoptera</taxon>
        <taxon>Endopterygota</taxon>
        <taxon>Coleoptera</taxon>
        <taxon>Polyphaga</taxon>
        <taxon>Staphyliniformia</taxon>
        <taxon>Silphidae</taxon>
        <taxon>Nicrophorinae</taxon>
        <taxon>Nicrophorus</taxon>
    </lineage>
</organism>
<feature type="region of interest" description="Disordered" evidence="5">
    <location>
        <begin position="348"/>
        <end position="368"/>
    </location>
</feature>
<proteinExistence type="predicted"/>
<dbReference type="Gene3D" id="3.10.20.90">
    <property type="entry name" value="Phosphatidylinositol 3-kinase Catalytic Subunit, Chain A, domain 1"/>
    <property type="match status" value="1"/>
</dbReference>
<dbReference type="CDD" id="cd01802">
    <property type="entry name" value="Ubl_ZFAND4"/>
    <property type="match status" value="1"/>
</dbReference>
<evidence type="ECO:0000313" key="9">
    <source>
        <dbReference type="RefSeq" id="XP_017782734.1"/>
    </source>
</evidence>
<dbReference type="Pfam" id="PF00240">
    <property type="entry name" value="ubiquitin"/>
    <property type="match status" value="1"/>
</dbReference>
<evidence type="ECO:0000256" key="3">
    <source>
        <dbReference type="ARBA" id="ARBA00022833"/>
    </source>
</evidence>
<dbReference type="InterPro" id="IPR000626">
    <property type="entry name" value="Ubiquitin-like_dom"/>
</dbReference>
<dbReference type="InterPro" id="IPR053061">
    <property type="entry name" value="AN1-type_zinc_finger"/>
</dbReference>
<sequence length="768" mass="87505">MSEDGLSDPNDEPSMELFIETLTGTSFEMRVFPTDTVLDIKNKIHRDEGIPVHHQNLLFQMKELQDYARLSDVGIVSGSTLKMVLSMRGGPISTRRLNTCDHHIIWKDLKDLIEHTRTRDEVGDKSGSKVSVVVFKEGEVINVIRVIENEDGTYSPYTEKAISPPYSRHKEKDDVQQTFFKKISEDMEMATKIHVLKSKMKKLRQQRNSKDVGDAVGKAETSKSDASHHHLPKAVGAGGDFLSYETNPSTSRSVENSRSSKRLTFDEKIVHESLLDHLENGEIALKEKHRSRIRLSPNDKIKKVDKLRTAGDAKPYFCKNLHVFEPDRKDKTDDEKLINSSILSPLYNRIPPGERHRRPTPFDNNFDDGKHTEPISILKDQDHANPIEVPCSETLSLSARNRVHLARLVLPDAEHGKSSPDSIELEENSQEMWEIQPDNIKSGGSYKVGLLKRRTSVDHNYESDFGLETSTSNLDRDDYNRQNGGEYEVFGRNLYHVPQYVSAPSAIPPQYAPKDESICDFYLGSPVPDATIRRSPLYGRRSKNSGSNIDYNIYAEEASSLERSLESLGFDDGKKFPKLRAKSENNFSDLASNIERLQNDFSELDYEDFDVNYGDDMFGYYNSSCTAELDKILNSNNPRYKDSLWSDMERIRGIATCSHEDAQLANEIKRLGFDLKIDDDKRSTTAVQIETSKLEALPAVVSKKRMRCGQCNKRLNITNIYNCRCGRIFCSQHRYSETHDCKYDYKSEGRKLLEQQNPLVTATKLSKF</sequence>
<dbReference type="PRINTS" id="PR00348">
    <property type="entry name" value="UBIQUITIN"/>
</dbReference>
<evidence type="ECO:0000313" key="8">
    <source>
        <dbReference type="Proteomes" id="UP000695000"/>
    </source>
</evidence>
<dbReference type="InterPro" id="IPR000058">
    <property type="entry name" value="Znf_AN1"/>
</dbReference>
<feature type="domain" description="AN1-type" evidence="7">
    <location>
        <begin position="702"/>
        <end position="749"/>
    </location>
</feature>
<name>A0ABM1N7D4_NICVS</name>
<evidence type="ECO:0000259" key="7">
    <source>
        <dbReference type="PROSITE" id="PS51039"/>
    </source>
</evidence>
<dbReference type="Proteomes" id="UP000695000">
    <property type="component" value="Unplaced"/>
</dbReference>
<dbReference type="Gene3D" id="4.10.1110.10">
    <property type="entry name" value="AN1-like Zinc finger"/>
    <property type="match status" value="1"/>
</dbReference>
<keyword evidence="1" id="KW-0479">Metal-binding</keyword>
<keyword evidence="3" id="KW-0862">Zinc</keyword>
<accession>A0ABM1N7D4</accession>
<gene>
    <name evidence="9" type="primary">LOC108567049</name>
</gene>
<dbReference type="PANTHER" id="PTHR46728:SF1">
    <property type="entry name" value="AN1-TYPE ZINC FINGER PROTEIN 4"/>
    <property type="match status" value="1"/>
</dbReference>
<dbReference type="PROSITE" id="PS51039">
    <property type="entry name" value="ZF_AN1"/>
    <property type="match status" value="1"/>
</dbReference>
<dbReference type="PANTHER" id="PTHR46728">
    <property type="entry name" value="AN1-TYPE ZINC FINGER PROTEIN 4"/>
    <property type="match status" value="1"/>
</dbReference>
<evidence type="ECO:0000256" key="4">
    <source>
        <dbReference type="PROSITE-ProRule" id="PRU00449"/>
    </source>
</evidence>
<dbReference type="SMART" id="SM00154">
    <property type="entry name" value="ZnF_AN1"/>
    <property type="match status" value="1"/>
</dbReference>
<dbReference type="SUPFAM" id="SSF54236">
    <property type="entry name" value="Ubiquitin-like"/>
    <property type="match status" value="1"/>
</dbReference>
<dbReference type="SUPFAM" id="SSF118310">
    <property type="entry name" value="AN1-like Zinc finger"/>
    <property type="match status" value="1"/>
</dbReference>
<evidence type="ECO:0000256" key="2">
    <source>
        <dbReference type="ARBA" id="ARBA00022771"/>
    </source>
</evidence>
<feature type="region of interest" description="Disordered" evidence="5">
    <location>
        <begin position="200"/>
        <end position="259"/>
    </location>
</feature>